<keyword evidence="2" id="KW-1185">Reference proteome</keyword>
<dbReference type="EMBL" id="AVOT02028364">
    <property type="protein sequence ID" value="MBW0520834.1"/>
    <property type="molecule type" value="Genomic_DNA"/>
</dbReference>
<sequence>MQICAIIEPKTTLLNKLDENSISFITKQLRELRLQVQNLENSTGQNAALFQEQLEKSDKARLELKEDIQSSINNISLRNEFPRNSTPILDRSVLNLNNDLHHTIPSNAGVETYCNFKEIPILEE</sequence>
<accession>A0A9Q3EGJ9</accession>
<name>A0A9Q3EGJ9_9BASI</name>
<protein>
    <submittedName>
        <fullName evidence="1">Uncharacterized protein</fullName>
    </submittedName>
</protein>
<evidence type="ECO:0000313" key="1">
    <source>
        <dbReference type="EMBL" id="MBW0520834.1"/>
    </source>
</evidence>
<dbReference type="Proteomes" id="UP000765509">
    <property type="component" value="Unassembled WGS sequence"/>
</dbReference>
<gene>
    <name evidence="1" type="ORF">O181_060549</name>
</gene>
<dbReference type="AlphaFoldDB" id="A0A9Q3EGJ9"/>
<reference evidence="1" key="1">
    <citation type="submission" date="2021-03" db="EMBL/GenBank/DDBJ databases">
        <title>Draft genome sequence of rust myrtle Austropuccinia psidii MF-1, a brazilian biotype.</title>
        <authorList>
            <person name="Quecine M.C."/>
            <person name="Pachon D.M.R."/>
            <person name="Bonatelli M.L."/>
            <person name="Correr F.H."/>
            <person name="Franceschini L.M."/>
            <person name="Leite T.F."/>
            <person name="Margarido G.R.A."/>
            <person name="Almeida C.A."/>
            <person name="Ferrarezi J.A."/>
            <person name="Labate C.A."/>
        </authorList>
    </citation>
    <scope>NUCLEOTIDE SEQUENCE</scope>
    <source>
        <strain evidence="1">MF-1</strain>
    </source>
</reference>
<evidence type="ECO:0000313" key="2">
    <source>
        <dbReference type="Proteomes" id="UP000765509"/>
    </source>
</evidence>
<proteinExistence type="predicted"/>
<comment type="caution">
    <text evidence="1">The sequence shown here is derived from an EMBL/GenBank/DDBJ whole genome shotgun (WGS) entry which is preliminary data.</text>
</comment>
<organism evidence="1 2">
    <name type="scientific">Austropuccinia psidii MF-1</name>
    <dbReference type="NCBI Taxonomy" id="1389203"/>
    <lineage>
        <taxon>Eukaryota</taxon>
        <taxon>Fungi</taxon>
        <taxon>Dikarya</taxon>
        <taxon>Basidiomycota</taxon>
        <taxon>Pucciniomycotina</taxon>
        <taxon>Pucciniomycetes</taxon>
        <taxon>Pucciniales</taxon>
        <taxon>Sphaerophragmiaceae</taxon>
        <taxon>Austropuccinia</taxon>
    </lineage>
</organism>